<keyword evidence="9 14" id="KW-0472">Membrane</keyword>
<comment type="pathway">
    <text evidence="2">Lipid metabolism.</text>
</comment>
<dbReference type="GO" id="GO:0005783">
    <property type="term" value="C:endoplasmic reticulum"/>
    <property type="evidence" value="ECO:0007669"/>
    <property type="project" value="TreeGrafter"/>
</dbReference>
<dbReference type="GO" id="GO:0008654">
    <property type="term" value="P:phospholipid biosynthetic process"/>
    <property type="evidence" value="ECO:0007669"/>
    <property type="project" value="UniProtKB-KW"/>
</dbReference>
<keyword evidence="5" id="KW-0808">Transferase</keyword>
<evidence type="ECO:0000256" key="11">
    <source>
        <dbReference type="ARBA" id="ARBA00023264"/>
    </source>
</evidence>
<dbReference type="WBParaSite" id="ASIM_0001484401-mRNA-1">
    <property type="protein sequence ID" value="ASIM_0001484401-mRNA-1"/>
    <property type="gene ID" value="ASIM_0001484401"/>
</dbReference>
<evidence type="ECO:0000256" key="2">
    <source>
        <dbReference type="ARBA" id="ARBA00005189"/>
    </source>
</evidence>
<evidence type="ECO:0000256" key="3">
    <source>
        <dbReference type="ARBA" id="ARBA00008655"/>
    </source>
</evidence>
<dbReference type="CDD" id="cd07991">
    <property type="entry name" value="LPLAT_LPCAT1-like"/>
    <property type="match status" value="1"/>
</dbReference>
<dbReference type="GO" id="GO:0019432">
    <property type="term" value="P:triglyceride biosynthetic process"/>
    <property type="evidence" value="ECO:0007669"/>
    <property type="project" value="TreeGrafter"/>
</dbReference>
<keyword evidence="11" id="KW-1208">Phospholipid metabolism</keyword>
<keyword evidence="8" id="KW-0443">Lipid metabolism</keyword>
<dbReference type="InterPro" id="IPR002123">
    <property type="entry name" value="Plipid/glycerol_acylTrfase"/>
</dbReference>
<keyword evidence="6 14" id="KW-0812">Transmembrane</keyword>
<dbReference type="GO" id="GO:0016020">
    <property type="term" value="C:membrane"/>
    <property type="evidence" value="ECO:0007669"/>
    <property type="project" value="UniProtKB-SubCell"/>
</dbReference>
<evidence type="ECO:0000256" key="12">
    <source>
        <dbReference type="ARBA" id="ARBA00023315"/>
    </source>
</evidence>
<feature type="domain" description="Phospholipid/glycerol acyltransferase" evidence="15">
    <location>
        <begin position="530"/>
        <end position="652"/>
    </location>
</feature>
<evidence type="ECO:0000256" key="14">
    <source>
        <dbReference type="SAM" id="Phobius"/>
    </source>
</evidence>
<evidence type="ECO:0000313" key="16">
    <source>
        <dbReference type="EMBL" id="VDK51861.1"/>
    </source>
</evidence>
<evidence type="ECO:0000313" key="18">
    <source>
        <dbReference type="WBParaSite" id="ASIM_0001484401-mRNA-1"/>
    </source>
</evidence>
<dbReference type="SUPFAM" id="SSF69593">
    <property type="entry name" value="Glycerol-3-phosphate (1)-acyltransferase"/>
    <property type="match status" value="1"/>
</dbReference>
<dbReference type="GO" id="GO:0004366">
    <property type="term" value="F:glycerol-3-phosphate O-acyltransferase activity"/>
    <property type="evidence" value="ECO:0007669"/>
    <property type="project" value="TreeGrafter"/>
</dbReference>
<gene>
    <name evidence="16" type="ORF">ASIM_LOCUS14254</name>
</gene>
<comment type="subcellular location">
    <subcellularLocation>
        <location evidence="1">Membrane</location>
    </subcellularLocation>
</comment>
<feature type="transmembrane region" description="Helical" evidence="14">
    <location>
        <begin position="304"/>
        <end position="337"/>
    </location>
</feature>
<sequence>MELIPACGNQVIKIHLSFNEVFAKNGRFDDWIVVGTNNRAECRLKGNGELDYVIEIAVFNDTCGTQMPSPGVFQNKIRIAQNPSIVLKGDDNMIIKCIYGIPHVNQLLNPTVHPSFTAVTIKVVHPNEIHCNVTQSLLQIDGNGSRVDNSDAYDEQLAEVRSITEIYRCAEMTTVDGDRLSQSTLEGHFHCGVCKGQTINTTRQLANCAEKIRGFGPRKLTEQEIGRWRQLLIKEKKVYEAIVKAQSLAELQQIHSLAQCSRLFTRDKWFNIMRCVAEIQFGKTEHVTNGYANEWNSQKTNQTMLIVSLFGVYIGLLLGIFTPTLLLILFGLSWGALPHIYLKFIKFLQNLYPQQYASTDHESWPATIERSQISSLEKNRNDSLSSFKFSAVPAKDVFNVCSDALKAGLEAIAQDDISVAFDRAPSLHTTLLIRPDILPFPDEQVTISRAHLLLYYALVLFRYAILLPIRFAFILTSFAYVSIAVIISFFVSFTRKQKTFIAVTYCRLFSAGIGLVATYRNTQFRPKQPGIAVSNHLSPNDIQILYSDVQSNSEFGYTVTGQKHVGIIWAIESLCERLNRALWFDRSDMNGRKKFVEDVMREAIVSFIHLFSGGPVLLFPEGYCTNNTRVLQFRRAIFEDGITIYPIAIKQDARFGDSFWYEDQFWRYLLRVLTSWAIVYDVSYIEPQKRWPNESAQMFAARVQNLIAETSVLNLIHFLMIVYLFK</sequence>
<dbReference type="AlphaFoldDB" id="A0A158PPJ3"/>
<evidence type="ECO:0000256" key="5">
    <source>
        <dbReference type="ARBA" id="ARBA00022679"/>
    </source>
</evidence>
<evidence type="ECO:0000256" key="7">
    <source>
        <dbReference type="ARBA" id="ARBA00022989"/>
    </source>
</evidence>
<dbReference type="PANTHER" id="PTHR23063:SF6">
    <property type="entry name" value="PHOSPHOLIPID_GLYCEROL ACYLTRANSFERASE DOMAIN-CONTAINING PROTEIN"/>
    <property type="match status" value="1"/>
</dbReference>
<dbReference type="SMART" id="SM00563">
    <property type="entry name" value="PlsC"/>
    <property type="match status" value="1"/>
</dbReference>
<evidence type="ECO:0000256" key="9">
    <source>
        <dbReference type="ARBA" id="ARBA00023136"/>
    </source>
</evidence>
<evidence type="ECO:0000256" key="10">
    <source>
        <dbReference type="ARBA" id="ARBA00023209"/>
    </source>
</evidence>
<evidence type="ECO:0000313" key="17">
    <source>
        <dbReference type="Proteomes" id="UP000267096"/>
    </source>
</evidence>
<keyword evidence="17" id="KW-1185">Reference proteome</keyword>
<dbReference type="EMBL" id="UYRR01031673">
    <property type="protein sequence ID" value="VDK51861.1"/>
    <property type="molecule type" value="Genomic_DNA"/>
</dbReference>
<evidence type="ECO:0000256" key="4">
    <source>
        <dbReference type="ARBA" id="ARBA00022516"/>
    </source>
</evidence>
<protein>
    <submittedName>
        <fullName evidence="18">PlsC domain-containing protein</fullName>
    </submittedName>
</protein>
<keyword evidence="12" id="KW-0012">Acyltransferase</keyword>
<dbReference type="OrthoDB" id="272512at2759"/>
<keyword evidence="4" id="KW-0444">Lipid biosynthesis</keyword>
<reference evidence="18" key="1">
    <citation type="submission" date="2016-04" db="UniProtKB">
        <authorList>
            <consortium name="WormBaseParasite"/>
        </authorList>
    </citation>
    <scope>IDENTIFICATION</scope>
</reference>
<comment type="pathway">
    <text evidence="13">Phospholipid metabolism.</text>
</comment>
<keyword evidence="10" id="KW-0594">Phospholipid biosynthesis</keyword>
<dbReference type="Proteomes" id="UP000267096">
    <property type="component" value="Unassembled WGS sequence"/>
</dbReference>
<evidence type="ECO:0000259" key="15">
    <source>
        <dbReference type="SMART" id="SM00563"/>
    </source>
</evidence>
<comment type="similarity">
    <text evidence="3">Belongs to the 1-acyl-sn-glycerol-3-phosphate acyltransferase family.</text>
</comment>
<feature type="transmembrane region" description="Helical" evidence="14">
    <location>
        <begin position="471"/>
        <end position="493"/>
    </location>
</feature>
<keyword evidence="7 14" id="KW-1133">Transmembrane helix</keyword>
<reference evidence="16 17" key="2">
    <citation type="submission" date="2018-11" db="EMBL/GenBank/DDBJ databases">
        <authorList>
            <consortium name="Pathogen Informatics"/>
        </authorList>
    </citation>
    <scope>NUCLEOTIDE SEQUENCE [LARGE SCALE GENOMIC DNA]</scope>
</reference>
<dbReference type="Pfam" id="PF01553">
    <property type="entry name" value="Acyltransferase"/>
    <property type="match status" value="1"/>
</dbReference>
<dbReference type="InterPro" id="IPR045252">
    <property type="entry name" value="LPCAT1-like"/>
</dbReference>
<organism evidence="18">
    <name type="scientific">Anisakis simplex</name>
    <name type="common">Herring worm</name>
    <dbReference type="NCBI Taxonomy" id="6269"/>
    <lineage>
        <taxon>Eukaryota</taxon>
        <taxon>Metazoa</taxon>
        <taxon>Ecdysozoa</taxon>
        <taxon>Nematoda</taxon>
        <taxon>Chromadorea</taxon>
        <taxon>Rhabditida</taxon>
        <taxon>Spirurina</taxon>
        <taxon>Ascaridomorpha</taxon>
        <taxon>Ascaridoidea</taxon>
        <taxon>Anisakidae</taxon>
        <taxon>Anisakis</taxon>
        <taxon>Anisakis simplex complex</taxon>
    </lineage>
</organism>
<proteinExistence type="inferred from homology"/>
<name>A0A158PPJ3_ANISI</name>
<evidence type="ECO:0000256" key="6">
    <source>
        <dbReference type="ARBA" id="ARBA00022692"/>
    </source>
</evidence>
<evidence type="ECO:0000256" key="1">
    <source>
        <dbReference type="ARBA" id="ARBA00004370"/>
    </source>
</evidence>
<evidence type="ECO:0000256" key="13">
    <source>
        <dbReference type="ARBA" id="ARBA00025707"/>
    </source>
</evidence>
<dbReference type="PANTHER" id="PTHR23063">
    <property type="entry name" value="PHOSPHOLIPID ACYLTRANSFERASE"/>
    <property type="match status" value="1"/>
</dbReference>
<feature type="transmembrane region" description="Helical" evidence="14">
    <location>
        <begin position="499"/>
        <end position="519"/>
    </location>
</feature>
<evidence type="ECO:0000256" key="8">
    <source>
        <dbReference type="ARBA" id="ARBA00023098"/>
    </source>
</evidence>
<accession>A0A158PPJ3</accession>